<comment type="similarity">
    <text evidence="1">Belongs to the 5'(3')-deoxyribonucleotidase family.</text>
</comment>
<keyword evidence="2 6" id="KW-0479">Metal-binding</keyword>
<dbReference type="InterPro" id="IPR036412">
    <property type="entry name" value="HAD-like_sf"/>
</dbReference>
<dbReference type="KEGG" id="pmrn:116952370"/>
<dbReference type="SUPFAM" id="SSF56784">
    <property type="entry name" value="HAD-like"/>
    <property type="match status" value="1"/>
</dbReference>
<evidence type="ECO:0000256" key="5">
    <source>
        <dbReference type="PIRSR" id="PIRSR017434-1"/>
    </source>
</evidence>
<protein>
    <submittedName>
        <fullName evidence="9">5'-nucleotidase domain-containing protein 2-like</fullName>
    </submittedName>
</protein>
<feature type="binding site" evidence="6">
    <location>
        <position position="120"/>
    </location>
    <ligand>
        <name>GMP</name>
        <dbReference type="ChEBI" id="CHEBI:58115"/>
    </ligand>
</feature>
<dbReference type="PANTHER" id="PTHR12103:SF12">
    <property type="entry name" value="FI20020P1"/>
    <property type="match status" value="1"/>
</dbReference>
<accession>A0AAJ7U1M5</accession>
<sequence length="564" mass="65258">MATRVFSRLLAPLQRQIWPLVRFSSSASGVTEGVSTTTSSEPGANTSTPSAEPSARPPRPRPVCNVSDISSYLWTRYDETKKLVKDIVPPGQCHLLNHSAVYVNNELCLDDIGTYGFDYDYTLALYSSALHHKIYNAALDILVKQYKYPDELKKYEYRPDFATRGLHYDIHKGLLMKIDAFHHVQLGSVYRGYSPVPDDEVMSLYSGTHVRLHQMTDFYGKGSRMKQYMDVFSIPEMTLLSSVNDHFKDNRIEYDPIHLYKDVSDAVRDVHVKGLMYKIIEENLEEYIQSGEETYAVLQKLVSYGKKLFLITNSPFSFVNKGMLHMVGEDWRELFDVIIVQAEKPAFFTDSAKPFRRLDDSGCLQWDKIDKLEKGEIYQQGNLYEFLRLTGWVGTSVLYFGDHIYSDLADLTLRHGWRTGAIVPELEGEIHIINGQEYTDALTWLQSLTGLLERMQMYRGQEAQVILTKWMEEREELRSKTKNLFNPYFGSIFRTFHNPTYFSRRLSRLADVYMASVSCLLNYDMGYTFYPRRMPLQHESPLWIDQLCTGCVKTPYLTEMSNIR</sequence>
<evidence type="ECO:0000313" key="9">
    <source>
        <dbReference type="RefSeq" id="XP_032827549.1"/>
    </source>
</evidence>
<comment type="cofactor">
    <cofactor evidence="6">
        <name>Mg(2+)</name>
        <dbReference type="ChEBI" id="CHEBI:18420"/>
    </cofactor>
    <text evidence="6">Binds 1 Mg(2+) ion per subunit.</text>
</comment>
<dbReference type="FunFam" id="3.40.50.1000:FF:000026">
    <property type="entry name" value="NT5DC3 isoform 1"/>
    <property type="match status" value="1"/>
</dbReference>
<dbReference type="RefSeq" id="XP_032827549.1">
    <property type="nucleotide sequence ID" value="XM_032971658.1"/>
</dbReference>
<dbReference type="InterPro" id="IPR023214">
    <property type="entry name" value="HAD_sf"/>
</dbReference>
<feature type="active site" description="Nucleophile" evidence="5">
    <location>
        <position position="118"/>
    </location>
</feature>
<evidence type="ECO:0000313" key="8">
    <source>
        <dbReference type="Proteomes" id="UP001318040"/>
    </source>
</evidence>
<evidence type="ECO:0000256" key="4">
    <source>
        <dbReference type="ARBA" id="ARBA00022842"/>
    </source>
</evidence>
<dbReference type="NCBIfam" id="TIGR02244">
    <property type="entry name" value="HAD-IG-Ncltidse"/>
    <property type="match status" value="1"/>
</dbReference>
<dbReference type="GO" id="GO:0046872">
    <property type="term" value="F:metal ion binding"/>
    <property type="evidence" value="ECO:0007669"/>
    <property type="project" value="UniProtKB-KW"/>
</dbReference>
<feature type="binding site" evidence="6">
    <location>
        <position position="402"/>
    </location>
    <ligand>
        <name>Mg(2+)</name>
        <dbReference type="ChEBI" id="CHEBI:18420"/>
    </ligand>
</feature>
<feature type="compositionally biased region" description="Low complexity" evidence="7">
    <location>
        <begin position="30"/>
        <end position="54"/>
    </location>
</feature>
<keyword evidence="8" id="KW-1185">Reference proteome</keyword>
<dbReference type="GO" id="GO:0008253">
    <property type="term" value="F:5'-nucleotidase activity"/>
    <property type="evidence" value="ECO:0007669"/>
    <property type="project" value="TreeGrafter"/>
</dbReference>
<feature type="region of interest" description="Disordered" evidence="7">
    <location>
        <begin position="30"/>
        <end position="63"/>
    </location>
</feature>
<dbReference type="AlphaFoldDB" id="A0AAJ7U1M5"/>
<feature type="active site" description="Proton donor" evidence="5">
    <location>
        <position position="120"/>
    </location>
</feature>
<feature type="binding site" evidence="6">
    <location>
        <position position="118"/>
    </location>
    <ligand>
        <name>Mg(2+)</name>
        <dbReference type="ChEBI" id="CHEBI:18420"/>
    </ligand>
</feature>
<name>A0AAJ7U1M5_PETMA</name>
<proteinExistence type="inferred from homology"/>
<dbReference type="GeneID" id="116952370"/>
<dbReference type="InterPro" id="IPR008380">
    <property type="entry name" value="HAD-SF_hydro_IG_5-nucl"/>
</dbReference>
<evidence type="ECO:0000256" key="7">
    <source>
        <dbReference type="SAM" id="MobiDB-lite"/>
    </source>
</evidence>
<dbReference type="Proteomes" id="UP001318040">
    <property type="component" value="Chromosome 46"/>
</dbReference>
<dbReference type="Pfam" id="PF05761">
    <property type="entry name" value="5_nucleotid"/>
    <property type="match status" value="1"/>
</dbReference>
<dbReference type="InterPro" id="IPR016695">
    <property type="entry name" value="Pur_nucleotidase"/>
</dbReference>
<evidence type="ECO:0000256" key="6">
    <source>
        <dbReference type="PIRSR" id="PIRSR017434-2"/>
    </source>
</evidence>
<keyword evidence="4 6" id="KW-0460">Magnesium</keyword>
<evidence type="ECO:0000256" key="1">
    <source>
        <dbReference type="ARBA" id="ARBA00009589"/>
    </source>
</evidence>
<dbReference type="CDD" id="cd07522">
    <property type="entry name" value="HAD_cN-II"/>
    <property type="match status" value="1"/>
</dbReference>
<reference evidence="9" key="1">
    <citation type="submission" date="2025-08" db="UniProtKB">
        <authorList>
            <consortium name="RefSeq"/>
        </authorList>
    </citation>
    <scope>IDENTIFICATION</scope>
    <source>
        <tissue evidence="9">Sperm</tissue>
    </source>
</reference>
<organism evidence="8 9">
    <name type="scientific">Petromyzon marinus</name>
    <name type="common">Sea lamprey</name>
    <dbReference type="NCBI Taxonomy" id="7757"/>
    <lineage>
        <taxon>Eukaryota</taxon>
        <taxon>Metazoa</taxon>
        <taxon>Chordata</taxon>
        <taxon>Craniata</taxon>
        <taxon>Vertebrata</taxon>
        <taxon>Cyclostomata</taxon>
        <taxon>Hyperoartia</taxon>
        <taxon>Petromyzontiformes</taxon>
        <taxon>Petromyzontidae</taxon>
        <taxon>Petromyzon</taxon>
    </lineage>
</organism>
<evidence type="ECO:0000256" key="2">
    <source>
        <dbReference type="ARBA" id="ARBA00022723"/>
    </source>
</evidence>
<dbReference type="Gene3D" id="3.40.50.1000">
    <property type="entry name" value="HAD superfamily/HAD-like"/>
    <property type="match status" value="1"/>
</dbReference>
<dbReference type="PIRSF" id="PIRSF017434">
    <property type="entry name" value="Purine_5'-nucleotidase"/>
    <property type="match status" value="1"/>
</dbReference>
<keyword evidence="3" id="KW-0378">Hydrolase</keyword>
<dbReference type="PANTHER" id="PTHR12103">
    <property type="entry name" value="5'-NUCLEOTIDASE DOMAIN-CONTAINING"/>
    <property type="match status" value="1"/>
</dbReference>
<evidence type="ECO:0000256" key="3">
    <source>
        <dbReference type="ARBA" id="ARBA00022801"/>
    </source>
</evidence>
<gene>
    <name evidence="9" type="primary">LOC116952370</name>
</gene>